<gene>
    <name evidence="5" type="ORF">V1633_10165</name>
</gene>
<keyword evidence="6" id="KW-1185">Reference proteome</keyword>
<sequence length="294" mass="30713">MTPVDLIEIVGSLLILSAFAAAQTSRLSPDSLPYLVFNLSGSAVLAVIALADRSWGFLLLEGSWALISAVGLVRAVYGKARFTRPGTVPAAIVTTSPPAGGDTPPTGDSTLPPEGGAAPTDGSAMSQVVPDPSVAPFGLRTAAHVGISVSDLDRSVAFYQALTGVAPVVRDETMRGGGFARAQGLPITRLRYATFHLENLGIDLVQFQEPAGEHASVAANRPGSMHLCFQVDDLRGVHQRMRDAGIEFLGEPYTFVVEEVSPPDAAGTEVAYFNDPDGTNLELIAPRGGFARSG</sequence>
<evidence type="ECO:0000259" key="4">
    <source>
        <dbReference type="PROSITE" id="PS51819"/>
    </source>
</evidence>
<dbReference type="Pfam" id="PF26604">
    <property type="entry name" value="CBU_0592"/>
    <property type="match status" value="1"/>
</dbReference>
<feature type="region of interest" description="Disordered" evidence="2">
    <location>
        <begin position="91"/>
        <end position="127"/>
    </location>
</feature>
<evidence type="ECO:0000256" key="2">
    <source>
        <dbReference type="SAM" id="MobiDB-lite"/>
    </source>
</evidence>
<dbReference type="PANTHER" id="PTHR43048:SF3">
    <property type="entry name" value="METHYLMALONYL-COA EPIMERASE, MITOCHONDRIAL"/>
    <property type="match status" value="1"/>
</dbReference>
<dbReference type="InterPro" id="IPR058058">
    <property type="entry name" value="CBU_0592-like"/>
</dbReference>
<dbReference type="SUPFAM" id="SSF54593">
    <property type="entry name" value="Glyoxalase/Bleomycin resistance protein/Dihydroxybiphenyl dioxygenase"/>
    <property type="match status" value="1"/>
</dbReference>
<dbReference type="Proteomes" id="UP001332243">
    <property type="component" value="Unassembled WGS sequence"/>
</dbReference>
<evidence type="ECO:0000313" key="5">
    <source>
        <dbReference type="EMBL" id="MEE6258854.1"/>
    </source>
</evidence>
<dbReference type="PROSITE" id="PS51819">
    <property type="entry name" value="VOC"/>
    <property type="match status" value="1"/>
</dbReference>
<keyword evidence="3" id="KW-0472">Membrane</keyword>
<keyword evidence="1" id="KW-0479">Metal-binding</keyword>
<evidence type="ECO:0000313" key="6">
    <source>
        <dbReference type="Proteomes" id="UP001332243"/>
    </source>
</evidence>
<dbReference type="Gene3D" id="3.10.180.10">
    <property type="entry name" value="2,3-Dihydroxybiphenyl 1,2-Dioxygenase, domain 1"/>
    <property type="match status" value="1"/>
</dbReference>
<evidence type="ECO:0000256" key="3">
    <source>
        <dbReference type="SAM" id="Phobius"/>
    </source>
</evidence>
<protein>
    <submittedName>
        <fullName evidence="5">VOC family protein</fullName>
    </submittedName>
</protein>
<dbReference type="InterPro" id="IPR004360">
    <property type="entry name" value="Glyas_Fos-R_dOase_dom"/>
</dbReference>
<proteinExistence type="predicted"/>
<keyword evidence="3" id="KW-0812">Transmembrane</keyword>
<feature type="transmembrane region" description="Helical" evidence="3">
    <location>
        <begin position="34"/>
        <end position="51"/>
    </location>
</feature>
<reference evidence="5 6" key="1">
    <citation type="submission" date="2024-01" db="EMBL/GenBank/DDBJ databases">
        <title>Genome insights into Plantactinospora sonchi sp. nov.</title>
        <authorList>
            <person name="Wang L."/>
        </authorList>
    </citation>
    <scope>NUCLEOTIDE SEQUENCE [LARGE SCALE GENOMIC DNA]</scope>
    <source>
        <strain evidence="5 6">NEAU-QY2</strain>
    </source>
</reference>
<keyword evidence="3" id="KW-1133">Transmembrane helix</keyword>
<dbReference type="NCBIfam" id="NF047864">
    <property type="entry name" value="CBU_0592_membra"/>
    <property type="match status" value="1"/>
</dbReference>
<dbReference type="Pfam" id="PF00903">
    <property type="entry name" value="Glyoxalase"/>
    <property type="match status" value="1"/>
</dbReference>
<name>A0ABU7RQS8_9ACTN</name>
<feature type="transmembrane region" description="Helical" evidence="3">
    <location>
        <begin position="6"/>
        <end position="22"/>
    </location>
</feature>
<dbReference type="InterPro" id="IPR051785">
    <property type="entry name" value="MMCE/EMCE_epimerase"/>
</dbReference>
<dbReference type="EMBL" id="JAZGQK010000007">
    <property type="protein sequence ID" value="MEE6258854.1"/>
    <property type="molecule type" value="Genomic_DNA"/>
</dbReference>
<dbReference type="RefSeq" id="WP_331213977.1">
    <property type="nucleotide sequence ID" value="NZ_JAZGQK010000007.1"/>
</dbReference>
<feature type="compositionally biased region" description="Low complexity" evidence="2">
    <location>
        <begin position="94"/>
        <end position="113"/>
    </location>
</feature>
<dbReference type="PANTHER" id="PTHR43048">
    <property type="entry name" value="METHYLMALONYL-COA EPIMERASE"/>
    <property type="match status" value="1"/>
</dbReference>
<feature type="transmembrane region" description="Helical" evidence="3">
    <location>
        <begin position="57"/>
        <end position="77"/>
    </location>
</feature>
<dbReference type="InterPro" id="IPR029068">
    <property type="entry name" value="Glyas_Bleomycin-R_OHBP_Dase"/>
</dbReference>
<dbReference type="InterPro" id="IPR037523">
    <property type="entry name" value="VOC_core"/>
</dbReference>
<comment type="caution">
    <text evidence="5">The sequence shown here is derived from an EMBL/GenBank/DDBJ whole genome shotgun (WGS) entry which is preliminary data.</text>
</comment>
<feature type="domain" description="VOC" evidence="4">
    <location>
        <begin position="141"/>
        <end position="286"/>
    </location>
</feature>
<accession>A0ABU7RQS8</accession>
<organism evidence="5 6">
    <name type="scientific">Plantactinospora sonchi</name>
    <dbReference type="NCBI Taxonomy" id="1544735"/>
    <lineage>
        <taxon>Bacteria</taxon>
        <taxon>Bacillati</taxon>
        <taxon>Actinomycetota</taxon>
        <taxon>Actinomycetes</taxon>
        <taxon>Micromonosporales</taxon>
        <taxon>Micromonosporaceae</taxon>
        <taxon>Plantactinospora</taxon>
    </lineage>
</organism>
<evidence type="ECO:0000256" key="1">
    <source>
        <dbReference type="ARBA" id="ARBA00022723"/>
    </source>
</evidence>